<dbReference type="AlphaFoldDB" id="A0A2K8KRM8"/>
<evidence type="ECO:0000313" key="1">
    <source>
        <dbReference type="EMBL" id="ATX77380.1"/>
    </source>
</evidence>
<evidence type="ECO:0000313" key="2">
    <source>
        <dbReference type="Proteomes" id="UP000229757"/>
    </source>
</evidence>
<gene>
    <name evidence="1" type="ORF">REIFOR_02247</name>
</gene>
<organism evidence="1 2">
    <name type="scientific">Reinekea forsetii</name>
    <dbReference type="NCBI Taxonomy" id="1336806"/>
    <lineage>
        <taxon>Bacteria</taxon>
        <taxon>Pseudomonadati</taxon>
        <taxon>Pseudomonadota</taxon>
        <taxon>Gammaproteobacteria</taxon>
        <taxon>Oceanospirillales</taxon>
        <taxon>Saccharospirillaceae</taxon>
        <taxon>Reinekea</taxon>
    </lineage>
</organism>
<dbReference type="KEGG" id="rfo:REIFOR_02247"/>
<dbReference type="Proteomes" id="UP000229757">
    <property type="component" value="Chromosome"/>
</dbReference>
<protein>
    <recommendedName>
        <fullName evidence="3">DUF3549 domain-containing protein</fullName>
    </recommendedName>
</protein>
<dbReference type="EMBL" id="CP011797">
    <property type="protein sequence ID" value="ATX77380.1"/>
    <property type="molecule type" value="Genomic_DNA"/>
</dbReference>
<name>A0A2K8KRM8_9GAMM</name>
<sequence length="342" mass="37710">MNVPSLSGFLALSDAKYRLFDLGTQLRPLPDDSLASLDQGLPYPYPYLGYGWLVIFSWHPQVSEQNSLWFLKLPLDEQGIVSAAAHGELVNRLYRSLQTDDAQERQRLLTDHLFHFKPDTDKMAALHATATALLGLPASQYLPTAEEFLLSNKGSIDWQSIGLQGIADFVVRASEADLGQLAGRLTPLAEAPFIALTGQLEHRNLSTSLVSALIAKAQLDPNQIAIENACLRACSQSTDAQLCQALIDRRLSAPDVSLEFLLIVLSRYSTLLQDTDRALLIMDQLAQLADADGFHRLVTHLVMQPGLAQLMRTLLGHPRLTPALANAIALLLQTQRSRHVQH</sequence>
<evidence type="ECO:0008006" key="3">
    <source>
        <dbReference type="Google" id="ProtNLM"/>
    </source>
</evidence>
<proteinExistence type="predicted"/>
<dbReference type="OrthoDB" id="5597089at2"/>
<dbReference type="RefSeq" id="WP_100257641.1">
    <property type="nucleotide sequence ID" value="NZ_CP011797.1"/>
</dbReference>
<dbReference type="InterPro" id="IPR021936">
    <property type="entry name" value="DUF3549"/>
</dbReference>
<reference evidence="1 2" key="1">
    <citation type="journal article" date="2017" name="Environ. Microbiol.">
        <title>Genomic and physiological analyses of 'Reinekea forsetii' reveal a versatile opportunistic lifestyle during spring algae blooms.</title>
        <authorList>
            <person name="Avci B."/>
            <person name="Hahnke R.L."/>
            <person name="Chafee M."/>
            <person name="Fischer T."/>
            <person name="Gruber-Vodicka H."/>
            <person name="Tegetmeyer H.E."/>
            <person name="Harder J."/>
            <person name="Fuchs B.M."/>
            <person name="Amann R.I."/>
            <person name="Teeling H."/>
        </authorList>
    </citation>
    <scope>NUCLEOTIDE SEQUENCE [LARGE SCALE GENOMIC DNA]</scope>
    <source>
        <strain evidence="1 2">Hel1_31_D35</strain>
    </source>
</reference>
<keyword evidence="2" id="KW-1185">Reference proteome</keyword>
<accession>A0A2K8KRM8</accession>
<dbReference type="Pfam" id="PF12069">
    <property type="entry name" value="DUF3549"/>
    <property type="match status" value="1"/>
</dbReference>